<organism evidence="2 3">
    <name type="scientific">Phakopsora pachyrhizi</name>
    <name type="common">Asian soybean rust disease fungus</name>
    <dbReference type="NCBI Taxonomy" id="170000"/>
    <lineage>
        <taxon>Eukaryota</taxon>
        <taxon>Fungi</taxon>
        <taxon>Dikarya</taxon>
        <taxon>Basidiomycota</taxon>
        <taxon>Pucciniomycotina</taxon>
        <taxon>Pucciniomycetes</taxon>
        <taxon>Pucciniales</taxon>
        <taxon>Phakopsoraceae</taxon>
        <taxon>Phakopsora</taxon>
    </lineage>
</organism>
<evidence type="ECO:0000313" key="2">
    <source>
        <dbReference type="EMBL" id="CAH7671681.1"/>
    </source>
</evidence>
<dbReference type="Proteomes" id="UP001153365">
    <property type="component" value="Unassembled WGS sequence"/>
</dbReference>
<reference evidence="2" key="1">
    <citation type="submission" date="2022-06" db="EMBL/GenBank/DDBJ databases">
        <authorList>
            <consortium name="SYNGENTA / RWTH Aachen University"/>
        </authorList>
    </citation>
    <scope>NUCLEOTIDE SEQUENCE</scope>
</reference>
<dbReference type="AlphaFoldDB" id="A0AAV0ASU7"/>
<evidence type="ECO:0000256" key="1">
    <source>
        <dbReference type="SAM" id="MobiDB-lite"/>
    </source>
</evidence>
<comment type="caution">
    <text evidence="2">The sequence shown here is derived from an EMBL/GenBank/DDBJ whole genome shotgun (WGS) entry which is preliminary data.</text>
</comment>
<name>A0AAV0ASU7_PHAPC</name>
<accession>A0AAV0ASU7</accession>
<proteinExistence type="predicted"/>
<protein>
    <submittedName>
        <fullName evidence="2">Uncharacterized protein</fullName>
    </submittedName>
</protein>
<gene>
    <name evidence="2" type="ORF">PPACK8108_LOCUS6484</name>
</gene>
<feature type="region of interest" description="Disordered" evidence="1">
    <location>
        <begin position="87"/>
        <end position="108"/>
    </location>
</feature>
<keyword evidence="3" id="KW-1185">Reference proteome</keyword>
<dbReference type="EMBL" id="CALTRL010001232">
    <property type="protein sequence ID" value="CAH7671681.1"/>
    <property type="molecule type" value="Genomic_DNA"/>
</dbReference>
<feature type="compositionally biased region" description="Low complexity" evidence="1">
    <location>
        <begin position="99"/>
        <end position="108"/>
    </location>
</feature>
<evidence type="ECO:0000313" key="3">
    <source>
        <dbReference type="Proteomes" id="UP001153365"/>
    </source>
</evidence>
<sequence>MISVYNIVGLRQQQQLEKKLKKSFSLEIPDFGSSNLKQSERKHILLLQSQILIHVNRLQAKRIGHTPSANGALVGSGISSSFLIDGKKPSKPDQQLAHSFSAPSSPSPDCVDMHTHDKVLASDLDLPMDMAHTCCLTSSNNVSLTWKQSIMCLPPKSHNSFPLHSSSTDAQLELLEELKLCKKNTQLNTVATLKTPAKIFQRNLKHTLSANMWLDFNMMTDIEG</sequence>